<dbReference type="Proteomes" id="UP001281761">
    <property type="component" value="Unassembled WGS sequence"/>
</dbReference>
<protein>
    <submittedName>
        <fullName evidence="1">Uncharacterized protein</fullName>
    </submittedName>
</protein>
<gene>
    <name evidence="1" type="ORF">BLNAU_14106</name>
</gene>
<name>A0ABQ9XEL7_9EUKA</name>
<keyword evidence="2" id="KW-1185">Reference proteome</keyword>
<evidence type="ECO:0000313" key="2">
    <source>
        <dbReference type="Proteomes" id="UP001281761"/>
    </source>
</evidence>
<proteinExistence type="predicted"/>
<reference evidence="1 2" key="1">
    <citation type="journal article" date="2022" name="bioRxiv">
        <title>Genomics of Preaxostyla Flagellates Illuminates Evolutionary Transitions and the Path Towards Mitochondrial Loss.</title>
        <authorList>
            <person name="Novak L.V.F."/>
            <person name="Treitli S.C."/>
            <person name="Pyrih J."/>
            <person name="Halakuc P."/>
            <person name="Pipaliya S.V."/>
            <person name="Vacek V."/>
            <person name="Brzon O."/>
            <person name="Soukal P."/>
            <person name="Eme L."/>
            <person name="Dacks J.B."/>
            <person name="Karnkowska A."/>
            <person name="Elias M."/>
            <person name="Hampl V."/>
        </authorList>
    </citation>
    <scope>NUCLEOTIDE SEQUENCE [LARGE SCALE GENOMIC DNA]</scope>
    <source>
        <strain evidence="1">NAU3</strain>
        <tissue evidence="1">Gut</tissue>
    </source>
</reference>
<dbReference type="InterPro" id="IPR016024">
    <property type="entry name" value="ARM-type_fold"/>
</dbReference>
<accession>A0ABQ9XEL7</accession>
<dbReference type="EMBL" id="JARBJD010000127">
    <property type="protein sequence ID" value="KAK2950916.1"/>
    <property type="molecule type" value="Genomic_DNA"/>
</dbReference>
<evidence type="ECO:0000313" key="1">
    <source>
        <dbReference type="EMBL" id="KAK2950916.1"/>
    </source>
</evidence>
<dbReference type="SUPFAM" id="SSF48371">
    <property type="entry name" value="ARM repeat"/>
    <property type="match status" value="1"/>
</dbReference>
<organism evidence="1 2">
    <name type="scientific">Blattamonas nauphoetae</name>
    <dbReference type="NCBI Taxonomy" id="2049346"/>
    <lineage>
        <taxon>Eukaryota</taxon>
        <taxon>Metamonada</taxon>
        <taxon>Preaxostyla</taxon>
        <taxon>Oxymonadida</taxon>
        <taxon>Blattamonas</taxon>
    </lineage>
</organism>
<sequence length="324" mass="36915">MNFNPSSEMSFEDKSRFYYSLVALVKGKYPFDNALQDKAALILSCLEPKWYERDYAAQLVTNLVPSSAGSPSGFLESILTLSSSPHSSMVSAALSFLYETARHSSTEILLHFVESDLISNLLTIVQPNTLPISENETIFDYLVRLVNSSLHLALPSSLEEITITTAVDTFNHREMIFQKVVIPSSPFLTFLISNRHIFKKDLFESFMDVLDKFIQIGPFHRPTLEFVLASPIVMAFSRCFSVVESCLQRWTPLSNIQLSLTEWKKHGPEVVRSGRRMIRALISDDFEDTIEQMLMHTKDTSIRKALVEDSRKLVRFMGANIRRQ</sequence>
<comment type="caution">
    <text evidence="1">The sequence shown here is derived from an EMBL/GenBank/DDBJ whole genome shotgun (WGS) entry which is preliminary data.</text>
</comment>